<feature type="active site" evidence="4">
    <location>
        <position position="494"/>
    </location>
</feature>
<evidence type="ECO:0000256" key="2">
    <source>
        <dbReference type="ARBA" id="ARBA00022898"/>
    </source>
</evidence>
<feature type="domain" description="MOSC" evidence="6">
    <location>
        <begin position="750"/>
        <end position="937"/>
    </location>
</feature>
<dbReference type="AlphaFoldDB" id="A0A2K1KKT8"/>
<dbReference type="GeneID" id="112282503"/>
<dbReference type="Gramene" id="Pp3c5_23340V3.2">
    <property type="protein sequence ID" value="Pp3c5_23340V3.2"/>
    <property type="gene ID" value="Pp3c5_23340"/>
</dbReference>
<dbReference type="Pfam" id="PF00266">
    <property type="entry name" value="Aminotran_5"/>
    <property type="match status" value="2"/>
</dbReference>
<evidence type="ECO:0000313" key="7">
    <source>
        <dbReference type="EMBL" id="PNR54389.1"/>
    </source>
</evidence>
<keyword evidence="2 4" id="KW-0663">Pyridoxal phosphate</keyword>
<dbReference type="EMBL" id="ABEU02000005">
    <property type="protein sequence ID" value="PNR54389.1"/>
    <property type="molecule type" value="Genomic_DNA"/>
</dbReference>
<comment type="catalytic activity">
    <reaction evidence="4">
        <text>Mo-molybdopterin + L-cysteine + AH2 = thio-Mo-molybdopterin + L-alanine + A + H2O</text>
        <dbReference type="Rhea" id="RHEA:42636"/>
        <dbReference type="ChEBI" id="CHEBI:13193"/>
        <dbReference type="ChEBI" id="CHEBI:15377"/>
        <dbReference type="ChEBI" id="CHEBI:17499"/>
        <dbReference type="ChEBI" id="CHEBI:35235"/>
        <dbReference type="ChEBI" id="CHEBI:57972"/>
        <dbReference type="ChEBI" id="CHEBI:71302"/>
        <dbReference type="ChEBI" id="CHEBI:82685"/>
        <dbReference type="EC" id="2.8.1.9"/>
    </reaction>
</comment>
<dbReference type="InterPro" id="IPR005302">
    <property type="entry name" value="MoCF_Sase_C"/>
</dbReference>
<dbReference type="GO" id="GO:0030170">
    <property type="term" value="F:pyridoxal phosphate binding"/>
    <property type="evidence" value="ECO:0007669"/>
    <property type="project" value="UniProtKB-UniRule"/>
</dbReference>
<dbReference type="InterPro" id="IPR000192">
    <property type="entry name" value="Aminotrans_V_dom"/>
</dbReference>
<dbReference type="PANTHER" id="PTHR14237">
    <property type="entry name" value="MOLYBDOPTERIN COFACTOR SULFURASE MOSC"/>
    <property type="match status" value="1"/>
</dbReference>
<dbReference type="FunCoup" id="A0A2K1KKT8">
    <property type="interactions" value="1934"/>
</dbReference>
<name>A0A2K1KKT8_PHYPA</name>
<dbReference type="HAMAP" id="MF_03050">
    <property type="entry name" value="MOCOS"/>
    <property type="match status" value="1"/>
</dbReference>
<dbReference type="Pfam" id="PF03473">
    <property type="entry name" value="MOSC"/>
    <property type="match status" value="1"/>
</dbReference>
<feature type="modified residue" description="N6-(pyridoxal phosphate)lysine" evidence="4">
    <location>
        <position position="330"/>
    </location>
</feature>
<comment type="similarity">
    <text evidence="4">Belongs to the class-V pyridoxal-phosphate-dependent aminotransferase family. MOCOS subfamily.</text>
</comment>
<reference evidence="7 9" key="1">
    <citation type="journal article" date="2008" name="Science">
        <title>The Physcomitrella genome reveals evolutionary insights into the conquest of land by plants.</title>
        <authorList>
            <person name="Rensing S."/>
            <person name="Lang D."/>
            <person name="Zimmer A."/>
            <person name="Terry A."/>
            <person name="Salamov A."/>
            <person name="Shapiro H."/>
            <person name="Nishiyama T."/>
            <person name="Perroud P.-F."/>
            <person name="Lindquist E."/>
            <person name="Kamisugi Y."/>
            <person name="Tanahashi T."/>
            <person name="Sakakibara K."/>
            <person name="Fujita T."/>
            <person name="Oishi K."/>
            <person name="Shin-I T."/>
            <person name="Kuroki Y."/>
            <person name="Toyoda A."/>
            <person name="Suzuki Y."/>
            <person name="Hashimoto A."/>
            <person name="Yamaguchi K."/>
            <person name="Sugano A."/>
            <person name="Kohara Y."/>
            <person name="Fujiyama A."/>
            <person name="Anterola A."/>
            <person name="Aoki S."/>
            <person name="Ashton N."/>
            <person name="Barbazuk W.B."/>
            <person name="Barker E."/>
            <person name="Bennetzen J."/>
            <person name="Bezanilla M."/>
            <person name="Blankenship R."/>
            <person name="Cho S.H."/>
            <person name="Dutcher S."/>
            <person name="Estelle M."/>
            <person name="Fawcett J.A."/>
            <person name="Gundlach H."/>
            <person name="Hanada K."/>
            <person name="Heyl A."/>
            <person name="Hicks K.A."/>
            <person name="Hugh J."/>
            <person name="Lohr M."/>
            <person name="Mayer K."/>
            <person name="Melkozernov A."/>
            <person name="Murata T."/>
            <person name="Nelson D."/>
            <person name="Pils B."/>
            <person name="Prigge M."/>
            <person name="Reiss B."/>
            <person name="Renner T."/>
            <person name="Rombauts S."/>
            <person name="Rushton P."/>
            <person name="Sanderfoot A."/>
            <person name="Schween G."/>
            <person name="Shiu S.-H."/>
            <person name="Stueber K."/>
            <person name="Theodoulou F.L."/>
            <person name="Tu H."/>
            <person name="Van de Peer Y."/>
            <person name="Verrier P.J."/>
            <person name="Waters E."/>
            <person name="Wood A."/>
            <person name="Yang L."/>
            <person name="Cove D."/>
            <person name="Cuming A."/>
            <person name="Hasebe M."/>
            <person name="Lucas S."/>
            <person name="Mishler D.B."/>
            <person name="Reski R."/>
            <person name="Grigoriev I."/>
            <person name="Quatrano R.S."/>
            <person name="Boore J.L."/>
        </authorList>
    </citation>
    <scope>NUCLEOTIDE SEQUENCE [LARGE SCALE GENOMIC DNA]</scope>
    <source>
        <strain evidence="8 9">cv. Gransden 2004</strain>
    </source>
</reference>
<feature type="transmembrane region" description="Helical" evidence="5">
    <location>
        <begin position="12"/>
        <end position="32"/>
    </location>
</feature>
<dbReference type="RefSeq" id="XP_024375910.1">
    <property type="nucleotide sequence ID" value="XM_024520142.2"/>
</dbReference>
<dbReference type="GO" id="GO:0008265">
    <property type="term" value="F:molybdenum cofactor sulfurtransferase activity"/>
    <property type="evidence" value="ECO:0007669"/>
    <property type="project" value="UniProtKB-UniRule"/>
</dbReference>
<accession>A0A2K1KKT8</accession>
<dbReference type="EC" id="2.8.1.9" evidence="4"/>
<keyword evidence="1 4" id="KW-0808">Transferase</keyword>
<dbReference type="PaxDb" id="3218-PP1S23_133V6.1"/>
<comment type="cofactor">
    <cofactor evidence="4">
        <name>pyridoxal 5'-phosphate</name>
        <dbReference type="ChEBI" id="CHEBI:597326"/>
    </cofactor>
</comment>
<evidence type="ECO:0000256" key="5">
    <source>
        <dbReference type="SAM" id="Phobius"/>
    </source>
</evidence>
<dbReference type="GO" id="GO:0030151">
    <property type="term" value="F:molybdenum ion binding"/>
    <property type="evidence" value="ECO:0007669"/>
    <property type="project" value="UniProtKB-UniRule"/>
</dbReference>
<keyword evidence="3 4" id="KW-0501">Molybdenum cofactor biosynthesis</keyword>
<dbReference type="SUPFAM" id="SSF53383">
    <property type="entry name" value="PLP-dependent transferases"/>
    <property type="match status" value="1"/>
</dbReference>
<evidence type="ECO:0000259" key="6">
    <source>
        <dbReference type="PROSITE" id="PS51340"/>
    </source>
</evidence>
<gene>
    <name evidence="8" type="primary">LOC112282503</name>
    <name evidence="7" type="ORF">PHYPA_008066</name>
</gene>
<dbReference type="InterPro" id="IPR005303">
    <property type="entry name" value="MOCOS_middle"/>
</dbReference>
<dbReference type="Pfam" id="PF03476">
    <property type="entry name" value="MOSC_N"/>
    <property type="match status" value="1"/>
</dbReference>
<proteinExistence type="inferred from homology"/>
<dbReference type="InterPro" id="IPR015421">
    <property type="entry name" value="PyrdxlP-dep_Trfase_major"/>
</dbReference>
<evidence type="ECO:0000256" key="1">
    <source>
        <dbReference type="ARBA" id="ARBA00022679"/>
    </source>
</evidence>
<dbReference type="PROSITE" id="PS51340">
    <property type="entry name" value="MOSC"/>
    <property type="match status" value="1"/>
</dbReference>
<reference evidence="7 9" key="2">
    <citation type="journal article" date="2018" name="Plant J.">
        <title>The Physcomitrella patens chromosome-scale assembly reveals moss genome structure and evolution.</title>
        <authorList>
            <person name="Lang D."/>
            <person name="Ullrich K.K."/>
            <person name="Murat F."/>
            <person name="Fuchs J."/>
            <person name="Jenkins J."/>
            <person name="Haas F.B."/>
            <person name="Piednoel M."/>
            <person name="Gundlach H."/>
            <person name="Van Bel M."/>
            <person name="Meyberg R."/>
            <person name="Vives C."/>
            <person name="Morata J."/>
            <person name="Symeonidi A."/>
            <person name="Hiss M."/>
            <person name="Muchero W."/>
            <person name="Kamisugi Y."/>
            <person name="Saleh O."/>
            <person name="Blanc G."/>
            <person name="Decker E.L."/>
            <person name="van Gessel N."/>
            <person name="Grimwood J."/>
            <person name="Hayes R.D."/>
            <person name="Graham S.W."/>
            <person name="Gunter L.E."/>
            <person name="McDaniel S.F."/>
            <person name="Hoernstein S.N.W."/>
            <person name="Larsson A."/>
            <person name="Li F.W."/>
            <person name="Perroud P.F."/>
            <person name="Phillips J."/>
            <person name="Ranjan P."/>
            <person name="Rokshar D.S."/>
            <person name="Rothfels C.J."/>
            <person name="Schneider L."/>
            <person name="Shu S."/>
            <person name="Stevenson D.W."/>
            <person name="Thummler F."/>
            <person name="Tillich M."/>
            <person name="Villarreal Aguilar J.C."/>
            <person name="Widiez T."/>
            <person name="Wong G.K."/>
            <person name="Wymore A."/>
            <person name="Zhang Y."/>
            <person name="Zimmer A.D."/>
            <person name="Quatrano R.S."/>
            <person name="Mayer K.F.X."/>
            <person name="Goodstein D."/>
            <person name="Casacuberta J.M."/>
            <person name="Vandepoele K."/>
            <person name="Reski R."/>
            <person name="Cuming A.C."/>
            <person name="Tuskan G.A."/>
            <person name="Maumus F."/>
            <person name="Salse J."/>
            <person name="Schmutz J."/>
            <person name="Rensing S.A."/>
        </authorList>
    </citation>
    <scope>NUCLEOTIDE SEQUENCE [LARGE SCALE GENOMIC DNA]</scope>
    <source>
        <strain evidence="8 9">cv. Gransden 2004</strain>
    </source>
</reference>
<dbReference type="EnsemblPlants" id="Pp3c5_23340V3.1">
    <property type="protein sequence ID" value="Pp3c5_23340V3.1"/>
    <property type="gene ID" value="Pp3c5_23340"/>
</dbReference>
<evidence type="ECO:0000256" key="3">
    <source>
        <dbReference type="ARBA" id="ARBA00023150"/>
    </source>
</evidence>
<dbReference type="SUPFAM" id="SSF141673">
    <property type="entry name" value="MOSC N-terminal domain-like"/>
    <property type="match status" value="1"/>
</dbReference>
<dbReference type="Proteomes" id="UP000006727">
    <property type="component" value="Chromosome 5"/>
</dbReference>
<dbReference type="InterPro" id="IPR028886">
    <property type="entry name" value="MoCo_sulfurase"/>
</dbReference>
<dbReference type="EnsemblPlants" id="Pp3c5_23340V3.2">
    <property type="protein sequence ID" value="Pp3c5_23340V3.2"/>
    <property type="gene ID" value="Pp3c5_23340"/>
</dbReference>
<dbReference type="PANTHER" id="PTHR14237:SF80">
    <property type="entry name" value="MOLYBDENUM COFACTOR SULFURASE"/>
    <property type="match status" value="1"/>
</dbReference>
<dbReference type="OrthoDB" id="10264306at2759"/>
<evidence type="ECO:0000256" key="4">
    <source>
        <dbReference type="HAMAP-Rule" id="MF_03050"/>
    </source>
</evidence>
<reference evidence="8" key="3">
    <citation type="submission" date="2020-12" db="UniProtKB">
        <authorList>
            <consortium name="EnsemblPlants"/>
        </authorList>
    </citation>
    <scope>IDENTIFICATION</scope>
</reference>
<dbReference type="STRING" id="3218.A0A2K1KKT8"/>
<keyword evidence="5" id="KW-0812">Transmembrane</keyword>
<dbReference type="Gene3D" id="3.90.1150.10">
    <property type="entry name" value="Aspartate Aminotransferase, domain 1"/>
    <property type="match status" value="1"/>
</dbReference>
<dbReference type="InterPro" id="IPR015424">
    <property type="entry name" value="PyrdxlP-dep_Trfase"/>
</dbReference>
<keyword evidence="5" id="KW-1133">Transmembrane helix</keyword>
<dbReference type="KEGG" id="ppp:112282503"/>
<dbReference type="GO" id="GO:0016829">
    <property type="term" value="F:lyase activity"/>
    <property type="evidence" value="ECO:0007669"/>
    <property type="project" value="UniProtKB-UniRule"/>
</dbReference>
<protein>
    <recommendedName>
        <fullName evidence="4">Molybdenum cofactor sulfurase</fullName>
        <shortName evidence="4">MCS</shortName>
        <shortName evidence="4">MOS</shortName>
        <shortName evidence="4">MoCo sulfurase</shortName>
        <ecNumber evidence="4">2.8.1.9</ecNumber>
    </recommendedName>
    <alternativeName>
        <fullName evidence="4">Molybdenum cofactor sulfurtransferase</fullName>
    </alternativeName>
</protein>
<dbReference type="InterPro" id="IPR015422">
    <property type="entry name" value="PyrdxlP-dep_Trfase_small"/>
</dbReference>
<sequence>MWGFSWRDKVVEIYMALVPILNWSFTLSFFHASPVWKRLGSHAVASESESEARRGEAVEQASGVSDEKRVFLEIFGEVYGYPESSCPIDKLRATEFARLNGVVYVDHAGATLHANSQLKAALDDFSSNLYGNPHSQSDSSMRSSDAVETVRQQVLEFCNAPSGEYVCVFTSGATSALKLVGETFPWSPESEYWYTLENHNSVLGIREYALEKDVAVTAVEIEAAQTNSSDSEVDFSFTPRTLEQRARASSHQRNNPAEESINLFAFPLECNFSGAKFDLNLVKYVQDARHVSSSSRGRWMVLLDAAKGCGTAPPDLSRFPADFVAISFYKIFGYPTGLGALLIRRDAASLLKKKYFGGGTVAMSIADADVMRKRDRVEQWLEDGTTSFLGISALRHGFALINRIHLPNLNMHTGALTKYFANTLAGLKHENEVTVCVLHGNHDLDRVKYWGQDCNQGPIVTFNLKRADGSWVGHREVEKLAALENIQLRTGCFCNPGACAKYLGLSQEDLVANFESGHVCWDDQDVIHGRPTGAVRVSFGYMSTFEDCWVVIKFIVKYFVEINNEYRTIGVKTSNCISPSLAIGSSADSGVRVKDHNLKCIPTNGDKNDSLGLDTKIKVENLVIYPIKSCGGFSANVWPLSDCGLLYDREWMIQSSTGDVLTQKKLNSLCSIQTFIDLTTGIMHVRAPSMQRELAISLQSKPKCTTSNGVMFCGNSVEGNRYGDEVAAWFTEALGVSCTLVRKEPKILSLKSRRGRSVSRQGDSSTRELSFANEGQFLLVSKASVDELNRRVAASLHADAHSQDNVSLQQPSLIEVDALRFRPNIVVSGSAAHDEDHWQSISICSQNFRVVGGCNRCQMVNIDQSSGLRESNQPLATLASYRRHKGQITFGILLQQYKFDVEDSNSKLCDNPEIEYTKWLRTRYTRLISVGSSVNVNKLI</sequence>
<dbReference type="Gramene" id="Pp3c5_23340V3.1">
    <property type="protein sequence ID" value="Pp3c5_23340V3.1"/>
    <property type="gene ID" value="Pp3c5_23340"/>
</dbReference>
<evidence type="ECO:0000313" key="8">
    <source>
        <dbReference type="EnsemblPlants" id="Pp3c5_23340V3.1"/>
    </source>
</evidence>
<comment type="function">
    <text evidence="4">Sulfurates the molybdenum cofactor. Sulfation of molybdenum is essential for xanthine dehydrogenase (XDH) and aldehyde oxidase (ADO) enzymes in which molybdenum cofactor is liganded by 1 oxygen and 1 sulfur atom in active form.</text>
</comment>
<organism evidence="7">
    <name type="scientific">Physcomitrium patens</name>
    <name type="common">Spreading-leaved earth moss</name>
    <name type="synonym">Physcomitrella patens</name>
    <dbReference type="NCBI Taxonomy" id="3218"/>
    <lineage>
        <taxon>Eukaryota</taxon>
        <taxon>Viridiplantae</taxon>
        <taxon>Streptophyta</taxon>
        <taxon>Embryophyta</taxon>
        <taxon>Bryophyta</taxon>
        <taxon>Bryophytina</taxon>
        <taxon>Bryopsida</taxon>
        <taxon>Funariidae</taxon>
        <taxon>Funariales</taxon>
        <taxon>Funariaceae</taxon>
        <taxon>Physcomitrium</taxon>
    </lineage>
</organism>
<dbReference type="GO" id="GO:0006777">
    <property type="term" value="P:Mo-molybdopterin cofactor biosynthetic process"/>
    <property type="evidence" value="ECO:0007669"/>
    <property type="project" value="UniProtKB-UniRule"/>
</dbReference>
<dbReference type="Gene3D" id="3.40.640.10">
    <property type="entry name" value="Type I PLP-dependent aspartate aminotransferase-like (Major domain)"/>
    <property type="match status" value="1"/>
</dbReference>
<keyword evidence="9" id="KW-1185">Reference proteome</keyword>
<keyword evidence="5" id="KW-0472">Membrane</keyword>
<evidence type="ECO:0000313" key="9">
    <source>
        <dbReference type="Proteomes" id="UP000006727"/>
    </source>
</evidence>